<evidence type="ECO:0000256" key="6">
    <source>
        <dbReference type="ARBA" id="ARBA00023136"/>
    </source>
</evidence>
<reference evidence="8 9" key="1">
    <citation type="submission" date="2023-11" db="EMBL/GenBank/DDBJ databases">
        <title>Arctic aerobic anoxygenic photoheterotroph Sediminicoccus rosea KRV36 adapts its photosynthesis to long days of polar summer.</title>
        <authorList>
            <person name="Tomasch J."/>
            <person name="Kopejtka K."/>
            <person name="Bily T."/>
            <person name="Gardiner A.T."/>
            <person name="Gardian Z."/>
            <person name="Shivaramu S."/>
            <person name="Koblizek M."/>
            <person name="Engelhardt F."/>
            <person name="Kaftan D."/>
        </authorList>
    </citation>
    <scope>NUCLEOTIDE SEQUENCE [LARGE SCALE GENOMIC DNA]</scope>
    <source>
        <strain evidence="8 9">R-30</strain>
    </source>
</reference>
<name>A0ABZ0PF47_9PROT</name>
<keyword evidence="9" id="KW-1185">Reference proteome</keyword>
<evidence type="ECO:0000256" key="3">
    <source>
        <dbReference type="ARBA" id="ARBA00022475"/>
    </source>
</evidence>
<dbReference type="Proteomes" id="UP001305521">
    <property type="component" value="Chromosome"/>
</dbReference>
<feature type="transmembrane region" description="Helical" evidence="7">
    <location>
        <begin position="136"/>
        <end position="157"/>
    </location>
</feature>
<comment type="subcellular location">
    <subcellularLocation>
        <location evidence="1 7">Cell membrane</location>
        <topology evidence="1 7">Multi-pass membrane protein</topology>
    </subcellularLocation>
</comment>
<keyword evidence="6 7" id="KW-0472">Membrane</keyword>
<dbReference type="Pfam" id="PF03350">
    <property type="entry name" value="UPF0114"/>
    <property type="match status" value="1"/>
</dbReference>
<dbReference type="NCBIfam" id="TIGR00645">
    <property type="entry name" value="HI0507"/>
    <property type="match status" value="1"/>
</dbReference>
<dbReference type="RefSeq" id="WP_318647984.1">
    <property type="nucleotide sequence ID" value="NZ_CP137852.1"/>
</dbReference>
<dbReference type="HAMAP" id="MF_00143">
    <property type="entry name" value="UPF0114"/>
    <property type="match status" value="1"/>
</dbReference>
<sequence>MQTLLDRAMIASRYILAVFYLGLAVALAAYAVKFVFKVWKFATTILTEQDDNQILLSILYLVDSALVASLVAMVAISSYDSLVSRLINEQGKSEIEWVSNLDPGNLKLKVALAIIAISSIYLLQKFMNVDSLDDRALTWGIVIHLCFVVGALVLAFIDRMQAQTKLIAKGGKTKDE</sequence>
<evidence type="ECO:0000256" key="7">
    <source>
        <dbReference type="HAMAP-Rule" id="MF_00143"/>
    </source>
</evidence>
<dbReference type="PANTHER" id="PTHR38596">
    <property type="entry name" value="UPF0114 PROTEIN YQHA"/>
    <property type="match status" value="1"/>
</dbReference>
<evidence type="ECO:0000256" key="4">
    <source>
        <dbReference type="ARBA" id="ARBA00022692"/>
    </source>
</evidence>
<accession>A0ABZ0PF47</accession>
<organism evidence="8 9">
    <name type="scientific">Sediminicoccus rosea</name>
    <dbReference type="NCBI Taxonomy" id="1225128"/>
    <lineage>
        <taxon>Bacteria</taxon>
        <taxon>Pseudomonadati</taxon>
        <taxon>Pseudomonadota</taxon>
        <taxon>Alphaproteobacteria</taxon>
        <taxon>Acetobacterales</taxon>
        <taxon>Roseomonadaceae</taxon>
        <taxon>Sediminicoccus</taxon>
    </lineage>
</organism>
<keyword evidence="5 7" id="KW-1133">Transmembrane helix</keyword>
<gene>
    <name evidence="8" type="ORF">R9Z33_18225</name>
</gene>
<dbReference type="PANTHER" id="PTHR38596:SF1">
    <property type="entry name" value="UPF0114 PROTEIN YQHA"/>
    <property type="match status" value="1"/>
</dbReference>
<evidence type="ECO:0000256" key="2">
    <source>
        <dbReference type="ARBA" id="ARBA00005774"/>
    </source>
</evidence>
<comment type="similarity">
    <text evidence="2 7">Belongs to the UPF0114 family.</text>
</comment>
<evidence type="ECO:0000256" key="5">
    <source>
        <dbReference type="ARBA" id="ARBA00022989"/>
    </source>
</evidence>
<protein>
    <recommendedName>
        <fullName evidence="7">UPF0114 protein R9Z33_18225</fullName>
    </recommendedName>
</protein>
<dbReference type="InterPro" id="IPR005134">
    <property type="entry name" value="UPF0114"/>
</dbReference>
<feature type="transmembrane region" description="Helical" evidence="7">
    <location>
        <begin position="12"/>
        <end position="34"/>
    </location>
</feature>
<evidence type="ECO:0000313" key="8">
    <source>
        <dbReference type="EMBL" id="WPB84027.1"/>
    </source>
</evidence>
<feature type="transmembrane region" description="Helical" evidence="7">
    <location>
        <begin position="54"/>
        <end position="76"/>
    </location>
</feature>
<dbReference type="InterPro" id="IPR020761">
    <property type="entry name" value="UPF0114_bac"/>
</dbReference>
<proteinExistence type="inferred from homology"/>
<keyword evidence="3 7" id="KW-1003">Cell membrane</keyword>
<dbReference type="EMBL" id="CP137852">
    <property type="protein sequence ID" value="WPB84027.1"/>
    <property type="molecule type" value="Genomic_DNA"/>
</dbReference>
<evidence type="ECO:0000256" key="1">
    <source>
        <dbReference type="ARBA" id="ARBA00004651"/>
    </source>
</evidence>
<evidence type="ECO:0000313" key="9">
    <source>
        <dbReference type="Proteomes" id="UP001305521"/>
    </source>
</evidence>
<keyword evidence="4 7" id="KW-0812">Transmembrane</keyword>